<dbReference type="Proteomes" id="UP001221757">
    <property type="component" value="Unassembled WGS sequence"/>
</dbReference>
<dbReference type="InterPro" id="IPR001499">
    <property type="entry name" value="GPCR_STE3"/>
</dbReference>
<evidence type="ECO:0000313" key="2">
    <source>
        <dbReference type="Proteomes" id="UP001221757"/>
    </source>
</evidence>
<reference evidence="1" key="1">
    <citation type="submission" date="2023-03" db="EMBL/GenBank/DDBJ databases">
        <title>Massive genome expansion in bonnet fungi (Mycena s.s.) driven by repeated elements and novel gene families across ecological guilds.</title>
        <authorList>
            <consortium name="Lawrence Berkeley National Laboratory"/>
            <person name="Harder C.B."/>
            <person name="Miyauchi S."/>
            <person name="Viragh M."/>
            <person name="Kuo A."/>
            <person name="Thoen E."/>
            <person name="Andreopoulos B."/>
            <person name="Lu D."/>
            <person name="Skrede I."/>
            <person name="Drula E."/>
            <person name="Henrissat B."/>
            <person name="Morin E."/>
            <person name="Kohler A."/>
            <person name="Barry K."/>
            <person name="LaButti K."/>
            <person name="Morin E."/>
            <person name="Salamov A."/>
            <person name="Lipzen A."/>
            <person name="Mereny Z."/>
            <person name="Hegedus B."/>
            <person name="Baldrian P."/>
            <person name="Stursova M."/>
            <person name="Weitz H."/>
            <person name="Taylor A."/>
            <person name="Grigoriev I.V."/>
            <person name="Nagy L.G."/>
            <person name="Martin F."/>
            <person name="Kauserud H."/>
        </authorList>
    </citation>
    <scope>NUCLEOTIDE SEQUENCE</scope>
    <source>
        <strain evidence="1">CBHHK067</strain>
    </source>
</reference>
<keyword evidence="2" id="KW-1185">Reference proteome</keyword>
<dbReference type="GO" id="GO:0004932">
    <property type="term" value="F:mating-type factor pheromone receptor activity"/>
    <property type="evidence" value="ECO:0007669"/>
    <property type="project" value="InterPro"/>
</dbReference>
<organism evidence="1 2">
    <name type="scientific">Mycena rosella</name>
    <name type="common">Pink bonnet</name>
    <name type="synonym">Agaricus rosellus</name>
    <dbReference type="NCBI Taxonomy" id="1033263"/>
    <lineage>
        <taxon>Eukaryota</taxon>
        <taxon>Fungi</taxon>
        <taxon>Dikarya</taxon>
        <taxon>Basidiomycota</taxon>
        <taxon>Agaricomycotina</taxon>
        <taxon>Agaricomycetes</taxon>
        <taxon>Agaricomycetidae</taxon>
        <taxon>Agaricales</taxon>
        <taxon>Marasmiineae</taxon>
        <taxon>Mycenaceae</taxon>
        <taxon>Mycena</taxon>
    </lineage>
</organism>
<dbReference type="Pfam" id="PF02076">
    <property type="entry name" value="STE3"/>
    <property type="match status" value="1"/>
</dbReference>
<dbReference type="AlphaFoldDB" id="A0AAD7C8I4"/>
<dbReference type="EMBL" id="JARKIE010000425">
    <property type="protein sequence ID" value="KAJ7640597.1"/>
    <property type="molecule type" value="Genomic_DNA"/>
</dbReference>
<sequence>MMWTVVACLNQFINSIVWTRYTINFAPWWCEISIQIILGASVGIPASFCIIPRL</sequence>
<name>A0AAD7C8I4_MYCRO</name>
<dbReference type="GO" id="GO:0016020">
    <property type="term" value="C:membrane"/>
    <property type="evidence" value="ECO:0007669"/>
    <property type="project" value="InterPro"/>
</dbReference>
<accession>A0AAD7C8I4</accession>
<proteinExistence type="predicted"/>
<comment type="caution">
    <text evidence="1">The sequence shown here is derived from an EMBL/GenBank/DDBJ whole genome shotgun (WGS) entry which is preliminary data.</text>
</comment>
<gene>
    <name evidence="1" type="ORF">B0H17DRAFT_1275800</name>
</gene>
<protein>
    <submittedName>
        <fullName evidence="1">Uncharacterized protein</fullName>
    </submittedName>
</protein>
<dbReference type="PRINTS" id="PR00899">
    <property type="entry name" value="GPCRSTE3"/>
</dbReference>
<evidence type="ECO:0000313" key="1">
    <source>
        <dbReference type="EMBL" id="KAJ7640597.1"/>
    </source>
</evidence>